<keyword evidence="10" id="KW-0811">Translocation</keyword>
<reference evidence="17" key="2">
    <citation type="submission" date="2019-09" db="UniProtKB">
        <authorList>
            <consortium name="WormBaseParasite"/>
        </authorList>
    </citation>
    <scope>IDENTIFICATION</scope>
</reference>
<dbReference type="WBParaSite" id="HPBE_0000363101-mRNA-1">
    <property type="protein sequence ID" value="HPBE_0000363101-mRNA-1"/>
    <property type="gene ID" value="HPBE_0000363101"/>
</dbReference>
<reference evidence="15 16" key="1">
    <citation type="submission" date="2018-11" db="EMBL/GenBank/DDBJ databases">
        <authorList>
            <consortium name="Pathogen Informatics"/>
        </authorList>
    </citation>
    <scope>NUCLEOTIDE SEQUENCE [LARGE SCALE GENOMIC DNA]</scope>
</reference>
<keyword evidence="12" id="KW-0458">Lysosome</keyword>
<dbReference type="InterPro" id="IPR037363">
    <property type="entry name" value="Sec13/Seh1_fam"/>
</dbReference>
<dbReference type="GO" id="GO:0031080">
    <property type="term" value="C:nuclear pore outer ring"/>
    <property type="evidence" value="ECO:0007669"/>
    <property type="project" value="TreeGrafter"/>
</dbReference>
<keyword evidence="7" id="KW-0677">Repeat</keyword>
<dbReference type="AlphaFoldDB" id="A0A183FBT9"/>
<dbReference type="GO" id="GO:0006606">
    <property type="term" value="P:protein import into nucleus"/>
    <property type="evidence" value="ECO:0007669"/>
    <property type="project" value="TreeGrafter"/>
</dbReference>
<dbReference type="SUPFAM" id="SSF50978">
    <property type="entry name" value="WD40 repeat-like"/>
    <property type="match status" value="1"/>
</dbReference>
<keyword evidence="6" id="KW-0853">WD repeat</keyword>
<dbReference type="PANTHER" id="PTHR11024">
    <property type="entry name" value="NUCLEAR PORE COMPLEX PROTEIN SEC13 / SEH1 FAMILY MEMBER"/>
    <property type="match status" value="1"/>
</dbReference>
<dbReference type="GO" id="GO:0090114">
    <property type="term" value="P:COPII-coated vesicle budding"/>
    <property type="evidence" value="ECO:0007669"/>
    <property type="project" value="TreeGrafter"/>
</dbReference>
<keyword evidence="9" id="KW-0653">Protein transport</keyword>
<dbReference type="Pfam" id="PF00400">
    <property type="entry name" value="WD40"/>
    <property type="match status" value="2"/>
</dbReference>
<evidence type="ECO:0000256" key="2">
    <source>
        <dbReference type="ARBA" id="ARBA00004567"/>
    </source>
</evidence>
<accession>A0A183FBT9</accession>
<keyword evidence="13" id="KW-0539">Nucleus</keyword>
<keyword evidence="14" id="KW-0472">Membrane</keyword>
<keyword evidence="14" id="KW-1133">Transmembrane helix</keyword>
<keyword evidence="11" id="KW-0906">Nuclear pore complex</keyword>
<dbReference type="InterPro" id="IPR015943">
    <property type="entry name" value="WD40/YVTN_repeat-like_dom_sf"/>
</dbReference>
<dbReference type="InterPro" id="IPR036322">
    <property type="entry name" value="WD40_repeat_dom_sf"/>
</dbReference>
<organism evidence="16 17">
    <name type="scientific">Heligmosomoides polygyrus</name>
    <name type="common">Parasitic roundworm</name>
    <dbReference type="NCBI Taxonomy" id="6339"/>
    <lineage>
        <taxon>Eukaryota</taxon>
        <taxon>Metazoa</taxon>
        <taxon>Ecdysozoa</taxon>
        <taxon>Nematoda</taxon>
        <taxon>Chromadorea</taxon>
        <taxon>Rhabditida</taxon>
        <taxon>Rhabditina</taxon>
        <taxon>Rhabditomorpha</taxon>
        <taxon>Strongyloidea</taxon>
        <taxon>Heligmosomidae</taxon>
        <taxon>Heligmosomoides</taxon>
    </lineage>
</organism>
<dbReference type="GO" id="GO:0005764">
    <property type="term" value="C:lysosome"/>
    <property type="evidence" value="ECO:0007669"/>
    <property type="project" value="UniProtKB-SubCell"/>
</dbReference>
<evidence type="ECO:0000256" key="9">
    <source>
        <dbReference type="ARBA" id="ARBA00022927"/>
    </source>
</evidence>
<dbReference type="GO" id="GO:0032008">
    <property type="term" value="P:positive regulation of TOR signaling"/>
    <property type="evidence" value="ECO:0007669"/>
    <property type="project" value="TreeGrafter"/>
</dbReference>
<evidence type="ECO:0000256" key="4">
    <source>
        <dbReference type="ARBA" id="ARBA00019195"/>
    </source>
</evidence>
<gene>
    <name evidence="15" type="ORF">HPBE_LOCUS3632</name>
</gene>
<accession>A0A3P7UU90</accession>
<evidence type="ECO:0000256" key="5">
    <source>
        <dbReference type="ARBA" id="ARBA00022448"/>
    </source>
</evidence>
<protein>
    <recommendedName>
        <fullName evidence="4">Protein SEC13 homolog</fullName>
    </recommendedName>
</protein>
<evidence type="ECO:0000256" key="7">
    <source>
        <dbReference type="ARBA" id="ARBA00022737"/>
    </source>
</evidence>
<comment type="similarity">
    <text evidence="3">Belongs to the WD repeat SEC13 family.</text>
</comment>
<dbReference type="GO" id="GO:0005198">
    <property type="term" value="F:structural molecule activity"/>
    <property type="evidence" value="ECO:0007669"/>
    <property type="project" value="InterPro"/>
</dbReference>
<evidence type="ECO:0000256" key="10">
    <source>
        <dbReference type="ARBA" id="ARBA00023010"/>
    </source>
</evidence>
<dbReference type="GO" id="GO:0030127">
    <property type="term" value="C:COPII vesicle coat"/>
    <property type="evidence" value="ECO:0007669"/>
    <property type="project" value="TreeGrafter"/>
</dbReference>
<dbReference type="OrthoDB" id="364224at2759"/>
<proteinExistence type="inferred from homology"/>
<evidence type="ECO:0000313" key="17">
    <source>
        <dbReference type="WBParaSite" id="HPBE_0000363101-mRNA-1"/>
    </source>
</evidence>
<sequence length="147" mass="16351">KVIIWAENNGRWQKSHEWVGHEASVNSVSFAPHQLGLLLATASADSSIGVLEFNAQSAQWVESKIVKAHEQGANAVSWCPVQRVIGDVGEEPYQKRLASCGNDKLVKIWVLVHIVFSSTYIVYSVVRSISTNWATLLGEIYQPYNKI</sequence>
<evidence type="ECO:0000256" key="3">
    <source>
        <dbReference type="ARBA" id="ARBA00010102"/>
    </source>
</evidence>
<dbReference type="PANTHER" id="PTHR11024:SF2">
    <property type="entry name" value="PROTEIN SEC13 HOMOLOG"/>
    <property type="match status" value="1"/>
</dbReference>
<name>A0A183FBT9_HELPZ</name>
<dbReference type="GO" id="GO:0051028">
    <property type="term" value="P:mRNA transport"/>
    <property type="evidence" value="ECO:0007669"/>
    <property type="project" value="UniProtKB-KW"/>
</dbReference>
<feature type="transmembrane region" description="Helical" evidence="14">
    <location>
        <begin position="105"/>
        <end position="126"/>
    </location>
</feature>
<keyword evidence="8" id="KW-0509">mRNA transport</keyword>
<evidence type="ECO:0000313" key="16">
    <source>
        <dbReference type="Proteomes" id="UP000050761"/>
    </source>
</evidence>
<evidence type="ECO:0000256" key="6">
    <source>
        <dbReference type="ARBA" id="ARBA00022574"/>
    </source>
</evidence>
<evidence type="ECO:0000256" key="14">
    <source>
        <dbReference type="SAM" id="Phobius"/>
    </source>
</evidence>
<evidence type="ECO:0000256" key="13">
    <source>
        <dbReference type="ARBA" id="ARBA00023242"/>
    </source>
</evidence>
<evidence type="ECO:0000256" key="12">
    <source>
        <dbReference type="ARBA" id="ARBA00023228"/>
    </source>
</evidence>
<evidence type="ECO:0000256" key="1">
    <source>
        <dbReference type="ARBA" id="ARBA00004371"/>
    </source>
</evidence>
<keyword evidence="14" id="KW-0812">Transmembrane</keyword>
<comment type="subcellular location">
    <subcellularLocation>
        <location evidence="1">Lysosome</location>
    </subcellularLocation>
    <subcellularLocation>
        <location evidence="2">Nucleus</location>
        <location evidence="2">Nuclear pore complex</location>
    </subcellularLocation>
</comment>
<dbReference type="Gene3D" id="2.130.10.10">
    <property type="entry name" value="YVTN repeat-like/Quinoprotein amine dehydrogenase"/>
    <property type="match status" value="1"/>
</dbReference>
<evidence type="ECO:0000256" key="8">
    <source>
        <dbReference type="ARBA" id="ARBA00022816"/>
    </source>
</evidence>
<evidence type="ECO:0000256" key="11">
    <source>
        <dbReference type="ARBA" id="ARBA00023132"/>
    </source>
</evidence>
<keyword evidence="16" id="KW-1185">Reference proteome</keyword>
<evidence type="ECO:0000313" key="15">
    <source>
        <dbReference type="EMBL" id="VDO38446.1"/>
    </source>
</evidence>
<dbReference type="GO" id="GO:0032527">
    <property type="term" value="P:protein exit from endoplasmic reticulum"/>
    <property type="evidence" value="ECO:0007669"/>
    <property type="project" value="TreeGrafter"/>
</dbReference>
<dbReference type="InterPro" id="IPR001680">
    <property type="entry name" value="WD40_rpt"/>
</dbReference>
<dbReference type="EMBL" id="UZAH01011385">
    <property type="protein sequence ID" value="VDO38446.1"/>
    <property type="molecule type" value="Genomic_DNA"/>
</dbReference>
<keyword evidence="5" id="KW-0813">Transport</keyword>
<dbReference type="SMART" id="SM00320">
    <property type="entry name" value="WD40"/>
    <property type="match status" value="2"/>
</dbReference>
<dbReference type="Proteomes" id="UP000050761">
    <property type="component" value="Unassembled WGS sequence"/>
</dbReference>